<feature type="transmembrane region" description="Helical" evidence="1">
    <location>
        <begin position="30"/>
        <end position="51"/>
    </location>
</feature>
<evidence type="ECO:0000256" key="1">
    <source>
        <dbReference type="SAM" id="Phobius"/>
    </source>
</evidence>
<keyword evidence="3" id="KW-1185">Reference proteome</keyword>
<evidence type="ECO:0000313" key="2">
    <source>
        <dbReference type="EMBL" id="RPD59029.1"/>
    </source>
</evidence>
<accession>A0A5C2S7B7</accession>
<dbReference type="Proteomes" id="UP000313359">
    <property type="component" value="Unassembled WGS sequence"/>
</dbReference>
<dbReference type="AlphaFoldDB" id="A0A5C2S7B7"/>
<proteinExistence type="predicted"/>
<keyword evidence="1" id="KW-0472">Membrane</keyword>
<organism evidence="2 3">
    <name type="scientific">Lentinus tigrinus ALCF2SS1-6</name>
    <dbReference type="NCBI Taxonomy" id="1328759"/>
    <lineage>
        <taxon>Eukaryota</taxon>
        <taxon>Fungi</taxon>
        <taxon>Dikarya</taxon>
        <taxon>Basidiomycota</taxon>
        <taxon>Agaricomycotina</taxon>
        <taxon>Agaricomycetes</taxon>
        <taxon>Polyporales</taxon>
        <taxon>Polyporaceae</taxon>
        <taxon>Lentinus</taxon>
    </lineage>
</organism>
<keyword evidence="1" id="KW-1133">Transmembrane helix</keyword>
<name>A0A5C2S7B7_9APHY</name>
<sequence>MGAIISAIILVPVAIVGVVAHVVIKSIGFIVRVITKVLCLPFVLGYFMCFADDDEGLGRRSVKPGDASGRSLRRTNSIDSFLDRLARGNR</sequence>
<dbReference type="EMBL" id="ML122272">
    <property type="protein sequence ID" value="RPD59029.1"/>
    <property type="molecule type" value="Genomic_DNA"/>
</dbReference>
<gene>
    <name evidence="2" type="ORF">L227DRAFT_172333</name>
</gene>
<reference evidence="2" key="1">
    <citation type="journal article" date="2018" name="Genome Biol. Evol.">
        <title>Genomics and development of Lentinus tigrinus, a white-rot wood-decaying mushroom with dimorphic fruiting bodies.</title>
        <authorList>
            <person name="Wu B."/>
            <person name="Xu Z."/>
            <person name="Knudson A."/>
            <person name="Carlson A."/>
            <person name="Chen N."/>
            <person name="Kovaka S."/>
            <person name="LaButti K."/>
            <person name="Lipzen A."/>
            <person name="Pennachio C."/>
            <person name="Riley R."/>
            <person name="Schakwitz W."/>
            <person name="Umezawa K."/>
            <person name="Ohm R.A."/>
            <person name="Grigoriev I.V."/>
            <person name="Nagy L.G."/>
            <person name="Gibbons J."/>
            <person name="Hibbett D."/>
        </authorList>
    </citation>
    <scope>NUCLEOTIDE SEQUENCE [LARGE SCALE GENOMIC DNA]</scope>
    <source>
        <strain evidence="2">ALCF2SS1-6</strain>
    </source>
</reference>
<evidence type="ECO:0000313" key="3">
    <source>
        <dbReference type="Proteomes" id="UP000313359"/>
    </source>
</evidence>
<keyword evidence="1" id="KW-0812">Transmembrane</keyword>
<protein>
    <submittedName>
        <fullName evidence="2">Uncharacterized protein</fullName>
    </submittedName>
</protein>